<dbReference type="EMBL" id="AZBU02000012">
    <property type="protein sequence ID" value="TKR59928.1"/>
    <property type="molecule type" value="Genomic_DNA"/>
</dbReference>
<sequence>MVVSTSAYSVRLAWAPAFSTDAPVTYNIRYRLKYSQQKGDNKVRELKGIQGNAAEIMSLDSCSLYEFRITAVSKNGESKAVVLVQYTEPQLSPQHILATKLHANTIELTWEPPYKRTGDVKNYMVYWTDNPSARLADWEKVTVYGRKVVFPDLKYDWFYMFSANACFMDGQRSPLSRALFVKTEKLEFNRLYVGHSKTVEVMEALKEDEYDETTPLLKRDYASFAV</sequence>
<dbReference type="PANTHER" id="PTHR46957:SF3">
    <property type="entry name" value="CYTOKINE RECEPTOR"/>
    <property type="match status" value="1"/>
</dbReference>
<reference evidence="2 3" key="1">
    <citation type="journal article" date="2015" name="Genome Biol.">
        <title>Comparative genomics of Steinernema reveals deeply conserved gene regulatory networks.</title>
        <authorList>
            <person name="Dillman A.R."/>
            <person name="Macchietto M."/>
            <person name="Porter C.F."/>
            <person name="Rogers A."/>
            <person name="Williams B."/>
            <person name="Antoshechkin I."/>
            <person name="Lee M.M."/>
            <person name="Goodwin Z."/>
            <person name="Lu X."/>
            <person name="Lewis E.E."/>
            <person name="Goodrich-Blair H."/>
            <person name="Stock S.P."/>
            <person name="Adams B.J."/>
            <person name="Sternberg P.W."/>
            <person name="Mortazavi A."/>
        </authorList>
    </citation>
    <scope>NUCLEOTIDE SEQUENCE [LARGE SCALE GENOMIC DNA]</scope>
    <source>
        <strain evidence="2 3">ALL</strain>
    </source>
</reference>
<organism evidence="2 3">
    <name type="scientific">Steinernema carpocapsae</name>
    <name type="common">Entomopathogenic nematode</name>
    <dbReference type="NCBI Taxonomy" id="34508"/>
    <lineage>
        <taxon>Eukaryota</taxon>
        <taxon>Metazoa</taxon>
        <taxon>Ecdysozoa</taxon>
        <taxon>Nematoda</taxon>
        <taxon>Chromadorea</taxon>
        <taxon>Rhabditida</taxon>
        <taxon>Tylenchina</taxon>
        <taxon>Panagrolaimomorpha</taxon>
        <taxon>Strongyloidoidea</taxon>
        <taxon>Steinernematidae</taxon>
        <taxon>Steinernema</taxon>
    </lineage>
</organism>
<protein>
    <recommendedName>
        <fullName evidence="1">Fibronectin type-III domain-containing protein</fullName>
    </recommendedName>
</protein>
<evidence type="ECO:0000313" key="2">
    <source>
        <dbReference type="EMBL" id="TKR59928.1"/>
    </source>
</evidence>
<dbReference type="InterPro" id="IPR013783">
    <property type="entry name" value="Ig-like_fold"/>
</dbReference>
<dbReference type="SMART" id="SM00060">
    <property type="entry name" value="FN3"/>
    <property type="match status" value="2"/>
</dbReference>
<proteinExistence type="predicted"/>
<dbReference type="OrthoDB" id="297496at2759"/>
<feature type="domain" description="Fibronectin type-III" evidence="1">
    <location>
        <begin position="1"/>
        <end position="91"/>
    </location>
</feature>
<keyword evidence="3" id="KW-1185">Reference proteome</keyword>
<dbReference type="CDD" id="cd00063">
    <property type="entry name" value="FN3"/>
    <property type="match status" value="2"/>
</dbReference>
<accession>A0A4U5LUX2</accession>
<dbReference type="GO" id="GO:0016020">
    <property type="term" value="C:membrane"/>
    <property type="evidence" value="ECO:0007669"/>
    <property type="project" value="UniProtKB-SubCell"/>
</dbReference>
<dbReference type="SUPFAM" id="SSF49265">
    <property type="entry name" value="Fibronectin type III"/>
    <property type="match status" value="1"/>
</dbReference>
<feature type="domain" description="Fibronectin type-III" evidence="1">
    <location>
        <begin position="92"/>
        <end position="186"/>
    </location>
</feature>
<dbReference type="InterPro" id="IPR050713">
    <property type="entry name" value="RTP_Phos/Ushers"/>
</dbReference>
<reference evidence="2 3" key="2">
    <citation type="journal article" date="2019" name="G3 (Bethesda)">
        <title>Hybrid Assembly of the Genome of the Entomopathogenic Nematode Steinernema carpocapsae Identifies the X-Chromosome.</title>
        <authorList>
            <person name="Serra L."/>
            <person name="Macchietto M."/>
            <person name="Macias-Munoz A."/>
            <person name="McGill C.J."/>
            <person name="Rodriguez I.M."/>
            <person name="Rodriguez B."/>
            <person name="Murad R."/>
            <person name="Mortazavi A."/>
        </authorList>
    </citation>
    <scope>NUCLEOTIDE SEQUENCE [LARGE SCALE GENOMIC DNA]</scope>
    <source>
        <strain evidence="2 3">ALL</strain>
    </source>
</reference>
<dbReference type="InterPro" id="IPR036116">
    <property type="entry name" value="FN3_sf"/>
</dbReference>
<dbReference type="FunFam" id="2.60.40.10:FF:002077">
    <property type="entry name" value="TWiK family of potassium channels"/>
    <property type="match status" value="1"/>
</dbReference>
<name>A0A4U5LUX2_STECR</name>
<dbReference type="PROSITE" id="PS50853">
    <property type="entry name" value="FN3"/>
    <property type="match status" value="2"/>
</dbReference>
<dbReference type="Gene3D" id="2.60.40.10">
    <property type="entry name" value="Immunoglobulins"/>
    <property type="match status" value="2"/>
</dbReference>
<dbReference type="Proteomes" id="UP000298663">
    <property type="component" value="Unassembled WGS sequence"/>
</dbReference>
<dbReference type="PANTHER" id="PTHR46957">
    <property type="entry name" value="CYTOKINE RECEPTOR"/>
    <property type="match status" value="1"/>
</dbReference>
<evidence type="ECO:0000259" key="1">
    <source>
        <dbReference type="PROSITE" id="PS50853"/>
    </source>
</evidence>
<dbReference type="AlphaFoldDB" id="A0A4U5LUX2"/>
<evidence type="ECO:0000313" key="3">
    <source>
        <dbReference type="Proteomes" id="UP000298663"/>
    </source>
</evidence>
<comment type="caution">
    <text evidence="2">The sequence shown here is derived from an EMBL/GenBank/DDBJ whole genome shotgun (WGS) entry which is preliminary data.</text>
</comment>
<gene>
    <name evidence="2" type="ORF">L596_029534</name>
</gene>
<dbReference type="Pfam" id="PF00041">
    <property type="entry name" value="fn3"/>
    <property type="match status" value="2"/>
</dbReference>
<dbReference type="InterPro" id="IPR003961">
    <property type="entry name" value="FN3_dom"/>
</dbReference>